<evidence type="ECO:0000256" key="9">
    <source>
        <dbReference type="SAM" id="MobiDB-lite"/>
    </source>
</evidence>
<dbReference type="AlphaFoldDB" id="A0A816A2Z1"/>
<evidence type="ECO:0000256" key="5">
    <source>
        <dbReference type="ARBA" id="ARBA00023136"/>
    </source>
</evidence>
<keyword evidence="3 10" id="KW-1133">Transmembrane helix</keyword>
<feature type="transmembrane region" description="Helical" evidence="10">
    <location>
        <begin position="126"/>
        <end position="147"/>
    </location>
</feature>
<feature type="transmembrane region" description="Helical" evidence="10">
    <location>
        <begin position="86"/>
        <end position="106"/>
    </location>
</feature>
<comment type="subcellular location">
    <subcellularLocation>
        <location evidence="1">Membrane</location>
        <topology evidence="1">Multi-pass membrane protein</topology>
    </subcellularLocation>
</comment>
<evidence type="ECO:0000313" key="16">
    <source>
        <dbReference type="Proteomes" id="UP000663832"/>
    </source>
</evidence>
<evidence type="ECO:0000259" key="11">
    <source>
        <dbReference type="PROSITE" id="PS50262"/>
    </source>
</evidence>
<keyword evidence="6 8" id="KW-0675">Receptor</keyword>
<keyword evidence="16" id="KW-1185">Reference proteome</keyword>
<dbReference type="PANTHER" id="PTHR24243">
    <property type="entry name" value="G-PROTEIN COUPLED RECEPTOR"/>
    <property type="match status" value="1"/>
</dbReference>
<evidence type="ECO:0000313" key="13">
    <source>
        <dbReference type="EMBL" id="CAF1339366.1"/>
    </source>
</evidence>
<evidence type="ECO:0000256" key="7">
    <source>
        <dbReference type="ARBA" id="ARBA00023224"/>
    </source>
</evidence>
<protein>
    <recommendedName>
        <fullName evidence="11">G-protein coupled receptors family 1 profile domain-containing protein</fullName>
    </recommendedName>
</protein>
<dbReference type="PROSITE" id="PS00237">
    <property type="entry name" value="G_PROTEIN_RECEP_F1_1"/>
    <property type="match status" value="1"/>
</dbReference>
<evidence type="ECO:0000256" key="6">
    <source>
        <dbReference type="ARBA" id="ARBA00023170"/>
    </source>
</evidence>
<dbReference type="SUPFAM" id="SSF81321">
    <property type="entry name" value="Family A G protein-coupled receptor-like"/>
    <property type="match status" value="1"/>
</dbReference>
<evidence type="ECO:0000256" key="10">
    <source>
        <dbReference type="SAM" id="Phobius"/>
    </source>
</evidence>
<dbReference type="EMBL" id="CAJNOI010000056">
    <property type="protein sequence ID" value="CAF0959598.1"/>
    <property type="molecule type" value="Genomic_DNA"/>
</dbReference>
<feature type="region of interest" description="Disordered" evidence="9">
    <location>
        <begin position="1"/>
        <end position="34"/>
    </location>
</feature>
<dbReference type="GO" id="GO:0004930">
    <property type="term" value="F:G protein-coupled receptor activity"/>
    <property type="evidence" value="ECO:0007669"/>
    <property type="project" value="UniProtKB-KW"/>
</dbReference>
<sequence length="381" mass="43102">MNFSTSNNYPPPPGGGGGGGMGPPPGGGGGGMGPPPDFGSSMITPLQRHVALYGYSILFIFGFFGHATTITIFLRRTLRSVSTSCLFVCMTISDIVYLITCFYQYIFLGLGVPTTNTSLMNLLCRIYTYIQYFSMCCTAWLLLTITIDRWLRIRFPFRVKQLCTRRRVLIGACVIVICSALLNFHLAFPSTGVVPGSTACAIGSSASATYQYFYSNIWPILLTSLQIILPTIFLLGLSINIFIRLRRQQQQQQRLKQGRRAFLDRQMLIIMLTSIFLFFITQIPLSLFNILMIYVLRPRLSVQQQLEFNTISIFVASINYSASFYIHCLSSRLFRTEFFNIIHFRRNQRIGIITQMLGLEGSLTQTQIQLFQLPPTKFMKT</sequence>
<accession>A0A816A2Z1</accession>
<dbReference type="Proteomes" id="UP000663832">
    <property type="component" value="Unassembled WGS sequence"/>
</dbReference>
<comment type="similarity">
    <text evidence="8">Belongs to the G-protein coupled receptor 1 family.</text>
</comment>
<evidence type="ECO:0000256" key="4">
    <source>
        <dbReference type="ARBA" id="ARBA00023040"/>
    </source>
</evidence>
<dbReference type="Pfam" id="PF00001">
    <property type="entry name" value="7tm_1"/>
    <property type="match status" value="1"/>
</dbReference>
<dbReference type="PROSITE" id="PS50262">
    <property type="entry name" value="G_PROTEIN_RECEP_F1_2"/>
    <property type="match status" value="1"/>
</dbReference>
<feature type="transmembrane region" description="Helical" evidence="10">
    <location>
        <begin position="308"/>
        <end position="326"/>
    </location>
</feature>
<evidence type="ECO:0000256" key="3">
    <source>
        <dbReference type="ARBA" id="ARBA00022989"/>
    </source>
</evidence>
<feature type="transmembrane region" description="Helical" evidence="10">
    <location>
        <begin position="52"/>
        <end position="74"/>
    </location>
</feature>
<feature type="compositionally biased region" description="Gly residues" evidence="9">
    <location>
        <begin position="15"/>
        <end position="32"/>
    </location>
</feature>
<proteinExistence type="inferred from homology"/>
<evidence type="ECO:0000313" key="14">
    <source>
        <dbReference type="EMBL" id="CAF1592364.1"/>
    </source>
</evidence>
<evidence type="ECO:0000313" key="12">
    <source>
        <dbReference type="EMBL" id="CAF0959598.1"/>
    </source>
</evidence>
<dbReference type="EMBL" id="CAJNOM010001108">
    <property type="protein sequence ID" value="CAF1592364.1"/>
    <property type="molecule type" value="Genomic_DNA"/>
</dbReference>
<feature type="domain" description="G-protein coupled receptors family 1 profile" evidence="11">
    <location>
        <begin position="65"/>
        <end position="327"/>
    </location>
</feature>
<evidence type="ECO:0000256" key="2">
    <source>
        <dbReference type="ARBA" id="ARBA00022692"/>
    </source>
</evidence>
<gene>
    <name evidence="12" type="ORF">BJG266_LOCUS13671</name>
    <name evidence="13" type="ORF">BJG266_LOCUS34325</name>
    <name evidence="14" type="ORF">QVE165_LOCUS51420</name>
    <name evidence="15" type="ORF">QVE165_LOCUS60030</name>
</gene>
<evidence type="ECO:0000313" key="15">
    <source>
        <dbReference type="EMBL" id="CAF1644193.1"/>
    </source>
</evidence>
<dbReference type="PRINTS" id="PR00237">
    <property type="entry name" value="GPCRRHODOPSN"/>
</dbReference>
<dbReference type="EMBL" id="CAJNOI010000748">
    <property type="protein sequence ID" value="CAF1339366.1"/>
    <property type="molecule type" value="Genomic_DNA"/>
</dbReference>
<keyword evidence="7 8" id="KW-0807">Transducer</keyword>
<name>A0A816A2Z1_9BILA</name>
<organism evidence="14 16">
    <name type="scientific">Adineta steineri</name>
    <dbReference type="NCBI Taxonomy" id="433720"/>
    <lineage>
        <taxon>Eukaryota</taxon>
        <taxon>Metazoa</taxon>
        <taxon>Spiralia</taxon>
        <taxon>Gnathifera</taxon>
        <taxon>Rotifera</taxon>
        <taxon>Eurotatoria</taxon>
        <taxon>Bdelloidea</taxon>
        <taxon>Adinetida</taxon>
        <taxon>Adinetidae</taxon>
        <taxon>Adineta</taxon>
    </lineage>
</organism>
<keyword evidence="5 10" id="KW-0472">Membrane</keyword>
<dbReference type="InterPro" id="IPR017452">
    <property type="entry name" value="GPCR_Rhodpsn_7TM"/>
</dbReference>
<evidence type="ECO:0000256" key="1">
    <source>
        <dbReference type="ARBA" id="ARBA00004141"/>
    </source>
</evidence>
<dbReference type="EMBL" id="CAJNOM010003311">
    <property type="protein sequence ID" value="CAF1644193.1"/>
    <property type="molecule type" value="Genomic_DNA"/>
</dbReference>
<feature type="transmembrane region" description="Helical" evidence="10">
    <location>
        <begin position="266"/>
        <end position="296"/>
    </location>
</feature>
<dbReference type="GO" id="GO:0005886">
    <property type="term" value="C:plasma membrane"/>
    <property type="evidence" value="ECO:0007669"/>
    <property type="project" value="TreeGrafter"/>
</dbReference>
<reference evidence="14" key="1">
    <citation type="submission" date="2021-02" db="EMBL/GenBank/DDBJ databases">
        <authorList>
            <person name="Nowell W R."/>
        </authorList>
    </citation>
    <scope>NUCLEOTIDE SEQUENCE</scope>
</reference>
<dbReference type="PANTHER" id="PTHR24243:SF233">
    <property type="entry name" value="THYROTROPIN-RELEASING HORMONE RECEPTOR"/>
    <property type="match status" value="1"/>
</dbReference>
<keyword evidence="2 8" id="KW-0812">Transmembrane</keyword>
<dbReference type="Gene3D" id="1.20.1070.10">
    <property type="entry name" value="Rhodopsin 7-helix transmembrane proteins"/>
    <property type="match status" value="1"/>
</dbReference>
<keyword evidence="4 8" id="KW-0297">G-protein coupled receptor</keyword>
<dbReference type="Proteomes" id="UP000663877">
    <property type="component" value="Unassembled WGS sequence"/>
</dbReference>
<evidence type="ECO:0000256" key="8">
    <source>
        <dbReference type="RuleBase" id="RU000688"/>
    </source>
</evidence>
<feature type="transmembrane region" description="Helical" evidence="10">
    <location>
        <begin position="217"/>
        <end position="245"/>
    </location>
</feature>
<feature type="transmembrane region" description="Helical" evidence="10">
    <location>
        <begin position="168"/>
        <end position="188"/>
    </location>
</feature>
<dbReference type="OrthoDB" id="10011262at2759"/>
<dbReference type="InterPro" id="IPR000276">
    <property type="entry name" value="GPCR_Rhodpsn"/>
</dbReference>
<comment type="caution">
    <text evidence="14">The sequence shown here is derived from an EMBL/GenBank/DDBJ whole genome shotgun (WGS) entry which is preliminary data.</text>
</comment>